<proteinExistence type="predicted"/>
<dbReference type="GO" id="GO:0008168">
    <property type="term" value="F:methyltransferase activity"/>
    <property type="evidence" value="ECO:0007669"/>
    <property type="project" value="UniProtKB-KW"/>
</dbReference>
<dbReference type="GO" id="GO:0032259">
    <property type="term" value="P:methylation"/>
    <property type="evidence" value="ECO:0007669"/>
    <property type="project" value="UniProtKB-KW"/>
</dbReference>
<dbReference type="Gene3D" id="3.40.50.150">
    <property type="entry name" value="Vaccinia Virus protein VP39"/>
    <property type="match status" value="1"/>
</dbReference>
<gene>
    <name evidence="1" type="ORF">FAB82_26000</name>
</gene>
<dbReference type="SUPFAM" id="SSF53335">
    <property type="entry name" value="S-adenosyl-L-methionine-dependent methyltransferases"/>
    <property type="match status" value="1"/>
</dbReference>
<dbReference type="Proteomes" id="UP000308760">
    <property type="component" value="Unassembled WGS sequence"/>
</dbReference>
<accession>A0A4S8PQX4</accession>
<dbReference type="RefSeq" id="WP_136537474.1">
    <property type="nucleotide sequence ID" value="NZ_STGY01000083.1"/>
</dbReference>
<keyword evidence="2" id="KW-1185">Reference proteome</keyword>
<keyword evidence="1" id="KW-0489">Methyltransferase</keyword>
<reference evidence="1 2" key="2">
    <citation type="submission" date="2019-05" db="EMBL/GenBank/DDBJ databases">
        <title>Glycomyces buryatensis sp. nov.</title>
        <authorList>
            <person name="Nikitina E."/>
        </authorList>
    </citation>
    <scope>NUCLEOTIDE SEQUENCE [LARGE SCALE GENOMIC DNA]</scope>
    <source>
        <strain evidence="1 2">18</strain>
    </source>
</reference>
<evidence type="ECO:0000313" key="1">
    <source>
        <dbReference type="EMBL" id="THV33593.1"/>
    </source>
</evidence>
<organism evidence="1 2">
    <name type="scientific">Glycomyces buryatensis</name>
    <dbReference type="NCBI Taxonomy" id="2570927"/>
    <lineage>
        <taxon>Bacteria</taxon>
        <taxon>Bacillati</taxon>
        <taxon>Actinomycetota</taxon>
        <taxon>Actinomycetes</taxon>
        <taxon>Glycomycetales</taxon>
        <taxon>Glycomycetaceae</taxon>
        <taxon>Glycomyces</taxon>
    </lineage>
</organism>
<keyword evidence="1" id="KW-0808">Transferase</keyword>
<dbReference type="AlphaFoldDB" id="A0A4S8PQX4"/>
<name>A0A4S8PQX4_9ACTN</name>
<dbReference type="EMBL" id="STGY01000083">
    <property type="protein sequence ID" value="THV33593.1"/>
    <property type="molecule type" value="Genomic_DNA"/>
</dbReference>
<reference evidence="2" key="1">
    <citation type="submission" date="2019-04" db="EMBL/GenBank/DDBJ databases">
        <title>Nocardioides xinjiangensis sp. nov.</title>
        <authorList>
            <person name="Liu S."/>
        </authorList>
    </citation>
    <scope>NUCLEOTIDE SEQUENCE [LARGE SCALE GENOMIC DNA]</scope>
    <source>
        <strain evidence="2">18</strain>
    </source>
</reference>
<protein>
    <submittedName>
        <fullName evidence="1">Class I SAM-dependent methyltransferase</fullName>
    </submittedName>
</protein>
<evidence type="ECO:0000313" key="2">
    <source>
        <dbReference type="Proteomes" id="UP000308760"/>
    </source>
</evidence>
<dbReference type="InterPro" id="IPR029063">
    <property type="entry name" value="SAM-dependent_MTases_sf"/>
</dbReference>
<sequence>MNANKTLGRQVQAIPVVGPALARTVIAVRDGRFPGSAQYWEQRYARGGGSGEGSRGMLAESKAKVLNRLVAEQRFESVIEFGCGDGDQLALADYPRYLGLDVSPTTLRRTIARFTDDPSKSFALYDPECFADRAGLVTADLALSLDVIYHLVEDHVYELHLRHVFAAARRQVVLFTSDADDPCVAGTFAPHVRHRPVARDVAERFPEWRLRERIENPHAYRKVGPSGSFADYFVYEPDGASAETARSDGEQVRR</sequence>
<dbReference type="OrthoDB" id="626362at2"/>
<comment type="caution">
    <text evidence="1">The sequence shown here is derived from an EMBL/GenBank/DDBJ whole genome shotgun (WGS) entry which is preliminary data.</text>
</comment>
<dbReference type="Pfam" id="PF13489">
    <property type="entry name" value="Methyltransf_23"/>
    <property type="match status" value="1"/>
</dbReference>